<accession>A0A9P1JFG3</accession>
<sequence length="17" mass="2068">MAVLLHGFPEFWYGWKS</sequence>
<evidence type="ECO:0000313" key="1">
    <source>
        <dbReference type="EMBL" id="CBI41945.1"/>
    </source>
</evidence>
<dbReference type="EMBL" id="FN597644">
    <property type="protein sequence ID" value="CBI41945.1"/>
    <property type="molecule type" value="Genomic_DNA"/>
</dbReference>
<reference evidence="1 2" key="1">
    <citation type="journal article" date="2011" name="Int. J. Syst. Evol. Microbiol.">
        <title>Relationship of Bacillus amyloliquefaciens clades associated with strains DSM 7T and FZB42T: a proposal for Bacillus amyloliquefaciens subsp. amyloliquefaciens subsp. nov. and Bacillus amyloliquefaciens subsp. plantarum subsp. nov. based on complete genome sequence comparisons.</title>
        <authorList>
            <person name="Borriss R."/>
            <person name="Chen X.H."/>
            <person name="Rueckert C."/>
            <person name="Blom J."/>
            <person name="Becker A."/>
            <person name="Baumgarth B."/>
            <person name="Fan B."/>
            <person name="Pukall R."/>
            <person name="Schumann P."/>
            <person name="Sproer C."/>
            <person name="Junge H."/>
            <person name="Vater J."/>
            <person name="Puhler A."/>
            <person name="Klenk H.P."/>
        </authorList>
    </citation>
    <scope>NUCLEOTIDE SEQUENCE [LARGE SCALE GENOMIC DNA]</scope>
    <source>
        <strain evidence="2">DSM 7</strain>
    </source>
</reference>
<evidence type="ECO:0000313" key="2">
    <source>
        <dbReference type="Proteomes" id="UP000006562"/>
    </source>
</evidence>
<gene>
    <name evidence="1" type="primary">yfhM1</name>
    <name evidence="1" type="ordered locus">BAMF_0819</name>
</gene>
<proteinExistence type="predicted"/>
<reference evidence="2" key="2">
    <citation type="journal article" date="2011" name="J. Biotechnol.">
        <title>Genome sequence of B. amyloliquefaciens type strain DSM7(T) reveals differences to plant-associated B. amyloliquefaciens FZB42.</title>
        <authorList>
            <person name="Ruckert C."/>
            <person name="Blom J."/>
            <person name="Chen X."/>
            <person name="Reva O."/>
            <person name="Borriss R."/>
        </authorList>
    </citation>
    <scope>NUCLEOTIDE SEQUENCE [LARGE SCALE GENOMIC DNA]</scope>
    <source>
        <strain evidence="2">DSM 7</strain>
    </source>
</reference>
<dbReference type="AlphaFoldDB" id="A0A9P1JFG3"/>
<keyword evidence="2" id="KW-1185">Reference proteome</keyword>
<name>A0A9P1JFG3_BACAS</name>
<dbReference type="Proteomes" id="UP000006562">
    <property type="component" value="Chromosome"/>
</dbReference>
<organism evidence="1 2">
    <name type="scientific">Bacillus amyloliquefaciens (strain ATCC 23350 / DSM 7 / BCRC 11601 / CCUG 28519 / NBRC 15535 / NRRL B-14393 / F)</name>
    <dbReference type="NCBI Taxonomy" id="692420"/>
    <lineage>
        <taxon>Bacteria</taxon>
        <taxon>Bacillati</taxon>
        <taxon>Bacillota</taxon>
        <taxon>Bacilli</taxon>
        <taxon>Bacillales</taxon>
        <taxon>Bacillaceae</taxon>
        <taxon>Bacillus</taxon>
        <taxon>Bacillus amyloliquefaciens group</taxon>
    </lineage>
</organism>
<protein>
    <submittedName>
        <fullName evidence="1">Uncharacterized protein</fullName>
    </submittedName>
</protein>
<dbReference type="KEGG" id="bao:BAMF_0819"/>